<keyword evidence="1" id="KW-0812">Transmembrane</keyword>
<dbReference type="AlphaFoldDB" id="A0A1H6L4M8"/>
<evidence type="ECO:0000313" key="4">
    <source>
        <dbReference type="Proteomes" id="UP000183190"/>
    </source>
</evidence>
<name>A0A1H6L4M8_RUMFL</name>
<dbReference type="Pfam" id="PF02517">
    <property type="entry name" value="Rce1-like"/>
    <property type="match status" value="1"/>
</dbReference>
<feature type="domain" description="CAAX prenyl protease 2/Lysostaphin resistance protein A-like" evidence="2">
    <location>
        <begin position="126"/>
        <end position="228"/>
    </location>
</feature>
<sequence length="287" mass="32396">MTAKKECAKRLGIYLLIVFAFMLFYILCAKLMHQSHTVYYIIYMIFSFSPAIASLITRAVTKEGFRDMKLHLHLTGNIRYYLLSFGLPLICLSSMFLLPVIVSGHADWLGGFTFGNVLSNAFLLISFSAVQSIGLLGEELGWRGYMNQKMEPLLGTVGTCLVGGIVWGLWHFPMDISGYLDGNSTFSEVLVSTFGRLAMLTCFGTFLIWLTKKTDSVFPAVIAHFMYNQSQFTLTELLYMGNISEDISLPLWTDILRYIPTLIIAVIFIILLLRDKKKDIKDNIATI</sequence>
<protein>
    <submittedName>
        <fullName evidence="3">CAAX protease self-immunity</fullName>
    </submittedName>
</protein>
<feature type="transmembrane region" description="Helical" evidence="1">
    <location>
        <begin position="151"/>
        <end position="170"/>
    </location>
</feature>
<feature type="transmembrane region" description="Helical" evidence="1">
    <location>
        <begin position="190"/>
        <end position="210"/>
    </location>
</feature>
<keyword evidence="3" id="KW-0378">Hydrolase</keyword>
<dbReference type="GO" id="GO:0080120">
    <property type="term" value="P:CAAX-box protein maturation"/>
    <property type="evidence" value="ECO:0007669"/>
    <property type="project" value="UniProtKB-ARBA"/>
</dbReference>
<dbReference type="EMBL" id="FNWV01000015">
    <property type="protein sequence ID" value="SEH83119.1"/>
    <property type="molecule type" value="Genomic_DNA"/>
</dbReference>
<evidence type="ECO:0000259" key="2">
    <source>
        <dbReference type="Pfam" id="PF02517"/>
    </source>
</evidence>
<reference evidence="3 4" key="1">
    <citation type="submission" date="2016-10" db="EMBL/GenBank/DDBJ databases">
        <authorList>
            <person name="de Groot N.N."/>
        </authorList>
    </citation>
    <scope>NUCLEOTIDE SEQUENCE [LARGE SCALE GENOMIC DNA]</scope>
    <source>
        <strain evidence="3 4">YAD2003</strain>
    </source>
</reference>
<dbReference type="GO" id="GO:0004175">
    <property type="term" value="F:endopeptidase activity"/>
    <property type="evidence" value="ECO:0007669"/>
    <property type="project" value="UniProtKB-ARBA"/>
</dbReference>
<feature type="transmembrane region" description="Helical" evidence="1">
    <location>
        <begin position="38"/>
        <end position="60"/>
    </location>
</feature>
<keyword evidence="1" id="KW-0472">Membrane</keyword>
<evidence type="ECO:0000313" key="3">
    <source>
        <dbReference type="EMBL" id="SEH83119.1"/>
    </source>
</evidence>
<feature type="transmembrane region" description="Helical" evidence="1">
    <location>
        <begin position="217"/>
        <end position="235"/>
    </location>
</feature>
<accession>A0A1H6L4M8</accession>
<feature type="transmembrane region" description="Helical" evidence="1">
    <location>
        <begin position="80"/>
        <end position="102"/>
    </location>
</feature>
<evidence type="ECO:0000256" key="1">
    <source>
        <dbReference type="SAM" id="Phobius"/>
    </source>
</evidence>
<dbReference type="Proteomes" id="UP000183190">
    <property type="component" value="Unassembled WGS sequence"/>
</dbReference>
<feature type="transmembrane region" description="Helical" evidence="1">
    <location>
        <begin position="108"/>
        <end position="130"/>
    </location>
</feature>
<keyword evidence="1" id="KW-1133">Transmembrane helix</keyword>
<dbReference type="GO" id="GO:0006508">
    <property type="term" value="P:proteolysis"/>
    <property type="evidence" value="ECO:0007669"/>
    <property type="project" value="UniProtKB-KW"/>
</dbReference>
<proteinExistence type="predicted"/>
<keyword evidence="3" id="KW-0645">Protease</keyword>
<organism evidence="3 4">
    <name type="scientific">Ruminococcus flavefaciens</name>
    <dbReference type="NCBI Taxonomy" id="1265"/>
    <lineage>
        <taxon>Bacteria</taxon>
        <taxon>Bacillati</taxon>
        <taxon>Bacillota</taxon>
        <taxon>Clostridia</taxon>
        <taxon>Eubacteriales</taxon>
        <taxon>Oscillospiraceae</taxon>
        <taxon>Ruminococcus</taxon>
    </lineage>
</organism>
<dbReference type="RefSeq" id="WP_074718734.1">
    <property type="nucleotide sequence ID" value="NZ_FNWV01000015.1"/>
</dbReference>
<dbReference type="InterPro" id="IPR042150">
    <property type="entry name" value="MmRce1-like"/>
</dbReference>
<dbReference type="PANTHER" id="PTHR35797:SF1">
    <property type="entry name" value="PROTEASE"/>
    <property type="match status" value="1"/>
</dbReference>
<dbReference type="PANTHER" id="PTHR35797">
    <property type="entry name" value="PROTEASE-RELATED"/>
    <property type="match status" value="1"/>
</dbReference>
<dbReference type="InterPro" id="IPR003675">
    <property type="entry name" value="Rce1/LyrA-like_dom"/>
</dbReference>
<gene>
    <name evidence="3" type="ORF">SAMN02910265_02938</name>
</gene>
<feature type="transmembrane region" description="Helical" evidence="1">
    <location>
        <begin position="12"/>
        <end position="32"/>
    </location>
</feature>
<dbReference type="OrthoDB" id="9777755at2"/>
<feature type="transmembrane region" description="Helical" evidence="1">
    <location>
        <begin position="255"/>
        <end position="273"/>
    </location>
</feature>